<evidence type="ECO:0000256" key="1">
    <source>
        <dbReference type="HAMAP-Rule" id="MF_02066"/>
    </source>
</evidence>
<sequence precursor="true">MRWFLVFLLFLGGPAAAQDRDQTLADIRQDLTVLFVEMQKLKRELSTTGGSGVTLEGTGIIDRVNAMEAEIQRLTARTEELTNRVDSVVRDGTNRVGDLEFRLCELEPNCNIASLGDTPTLGGGAMPQTAAPAPTAPSAPAGTGTGIAAATGGVELAVAEREDFERAKAAYDEGNWQTAADRLEAFTNTYQGGPLSGLAHLLRGEALQNLGRTSSAAKAYLESYSGTPNGQTSPTALLKLGLALDGLGQTTEACITLGEVTTRFPSSDASVEAQAARASLGCS</sequence>
<feature type="coiled-coil region" evidence="1">
    <location>
        <begin position="24"/>
        <end position="91"/>
    </location>
</feature>
<accession>A0A7C9N1G7</accession>
<dbReference type="InterPro" id="IPR034706">
    <property type="entry name" value="CpoB"/>
</dbReference>
<keyword evidence="1" id="KW-0131">Cell cycle</keyword>
<keyword evidence="1" id="KW-0574">Periplasm</keyword>
<dbReference type="EMBL" id="WUPT01000002">
    <property type="protein sequence ID" value="MXQ08718.1"/>
    <property type="molecule type" value="Genomic_DNA"/>
</dbReference>
<dbReference type="NCBIfam" id="TIGR02795">
    <property type="entry name" value="tol_pal_ybgF"/>
    <property type="match status" value="1"/>
</dbReference>
<reference evidence="3 4" key="2">
    <citation type="submission" date="2020-03" db="EMBL/GenBank/DDBJ databases">
        <title>Kangsaoukella pontilimi gen. nov., sp. nov., a new member of the family Rhodobacteraceae isolated from a tidal mudflat.</title>
        <authorList>
            <person name="Kim I.S."/>
        </authorList>
    </citation>
    <scope>NUCLEOTIDE SEQUENCE [LARGE SCALE GENOMIC DNA]</scope>
    <source>
        <strain evidence="3 4">GH1-50</strain>
    </source>
</reference>
<feature type="signal peptide" evidence="1">
    <location>
        <begin position="1"/>
        <end position="17"/>
    </location>
</feature>
<dbReference type="InterPro" id="IPR011990">
    <property type="entry name" value="TPR-like_helical_dom_sf"/>
</dbReference>
<protein>
    <recommendedName>
        <fullName evidence="1">Cell division coordinator CpoB</fullName>
    </recommendedName>
</protein>
<dbReference type="GO" id="GO:0043093">
    <property type="term" value="P:FtsZ-dependent cytokinesis"/>
    <property type="evidence" value="ECO:0007669"/>
    <property type="project" value="UniProtKB-UniRule"/>
</dbReference>
<keyword evidence="4" id="KW-1185">Reference proteome</keyword>
<comment type="caution">
    <text evidence="3">The sequence shown here is derived from an EMBL/GenBank/DDBJ whole genome shotgun (WGS) entry which is preliminary data.</text>
</comment>
<feature type="compositionally biased region" description="Low complexity" evidence="2">
    <location>
        <begin position="126"/>
        <end position="147"/>
    </location>
</feature>
<evidence type="ECO:0000313" key="4">
    <source>
        <dbReference type="Proteomes" id="UP000480350"/>
    </source>
</evidence>
<keyword evidence="1" id="KW-0132">Cell division</keyword>
<dbReference type="Proteomes" id="UP000480350">
    <property type="component" value="Unassembled WGS sequence"/>
</dbReference>
<dbReference type="HAMAP" id="MF_02066">
    <property type="entry name" value="CpoB"/>
    <property type="match status" value="1"/>
</dbReference>
<dbReference type="SUPFAM" id="SSF48452">
    <property type="entry name" value="TPR-like"/>
    <property type="match status" value="1"/>
</dbReference>
<gene>
    <name evidence="3" type="primary">ybgF</name>
    <name evidence="1" type="synonym">cpoB</name>
    <name evidence="3" type="ORF">GQ651_12750</name>
</gene>
<keyword evidence="1" id="KW-0732">Signal</keyword>
<evidence type="ECO:0000313" key="3">
    <source>
        <dbReference type="EMBL" id="MXQ08718.1"/>
    </source>
</evidence>
<keyword evidence="1" id="KW-0175">Coiled coil</keyword>
<organism evidence="3 4">
    <name type="scientific">Kangsaoukella pontilimi</name>
    <dbReference type="NCBI Taxonomy" id="2691042"/>
    <lineage>
        <taxon>Bacteria</taxon>
        <taxon>Pseudomonadati</taxon>
        <taxon>Pseudomonadota</taxon>
        <taxon>Alphaproteobacteria</taxon>
        <taxon>Rhodobacterales</taxon>
        <taxon>Paracoccaceae</taxon>
        <taxon>Kangsaoukella</taxon>
    </lineage>
</organism>
<dbReference type="InterPro" id="IPR019734">
    <property type="entry name" value="TPR_rpt"/>
</dbReference>
<dbReference type="Gene3D" id="1.25.40.10">
    <property type="entry name" value="Tetratricopeptide repeat domain"/>
    <property type="match status" value="1"/>
</dbReference>
<dbReference type="RefSeq" id="WP_160764624.1">
    <property type="nucleotide sequence ID" value="NZ_WUPT01000002.1"/>
</dbReference>
<feature type="region of interest" description="Disordered" evidence="2">
    <location>
        <begin position="121"/>
        <end position="147"/>
    </location>
</feature>
<dbReference type="InterPro" id="IPR014162">
    <property type="entry name" value="CpoB_C"/>
</dbReference>
<evidence type="ECO:0000256" key="2">
    <source>
        <dbReference type="SAM" id="MobiDB-lite"/>
    </source>
</evidence>
<proteinExistence type="inferred from homology"/>
<reference evidence="3 4" key="1">
    <citation type="submission" date="2019-12" db="EMBL/GenBank/DDBJ databases">
        <authorList>
            <person name="Lee S.D."/>
        </authorList>
    </citation>
    <scope>NUCLEOTIDE SEQUENCE [LARGE SCALE GENOMIC DNA]</scope>
    <source>
        <strain evidence="3 4">GH1-50</strain>
    </source>
</reference>
<dbReference type="Pfam" id="PF13174">
    <property type="entry name" value="TPR_6"/>
    <property type="match status" value="1"/>
</dbReference>
<dbReference type="GO" id="GO:0030288">
    <property type="term" value="C:outer membrane-bounded periplasmic space"/>
    <property type="evidence" value="ECO:0007669"/>
    <property type="project" value="UniProtKB-UniRule"/>
</dbReference>
<comment type="subcellular location">
    <subcellularLocation>
        <location evidence="1">Periplasm</location>
    </subcellularLocation>
</comment>
<comment type="similarity">
    <text evidence="1">Belongs to the CpoB family.</text>
</comment>
<dbReference type="AlphaFoldDB" id="A0A7C9N1G7"/>
<name>A0A7C9N1G7_9RHOB</name>
<feature type="chain" id="PRO_5029081557" description="Cell division coordinator CpoB" evidence="1">
    <location>
        <begin position="18"/>
        <end position="283"/>
    </location>
</feature>
<comment type="function">
    <text evidence="1">Mediates coordination of peptidoglycan synthesis and outer membrane constriction during cell division.</text>
</comment>